<evidence type="ECO:0000256" key="5">
    <source>
        <dbReference type="ARBA" id="ARBA00023034"/>
    </source>
</evidence>
<evidence type="ECO:0000313" key="9">
    <source>
        <dbReference type="Proteomes" id="UP001596425"/>
    </source>
</evidence>
<evidence type="ECO:0000256" key="1">
    <source>
        <dbReference type="ARBA" id="ARBA00004323"/>
    </source>
</evidence>
<comment type="caution">
    <text evidence="8">The sequence shown here is derived from an EMBL/GenBank/DDBJ whole genome shotgun (WGS) entry which is preliminary data.</text>
</comment>
<keyword evidence="4" id="KW-1133">Transmembrane helix</keyword>
<protein>
    <submittedName>
        <fullName evidence="8">Sulfotransferase family protein</fullName>
        <ecNumber evidence="8">2.8.2.-</ecNumber>
    </submittedName>
</protein>
<dbReference type="InterPro" id="IPR018011">
    <property type="entry name" value="Carb_sulfotrans_8-10"/>
</dbReference>
<dbReference type="GO" id="GO:0016740">
    <property type="term" value="F:transferase activity"/>
    <property type="evidence" value="ECO:0007669"/>
    <property type="project" value="UniProtKB-KW"/>
</dbReference>
<keyword evidence="7" id="KW-0325">Glycoprotein</keyword>
<gene>
    <name evidence="8" type="ORF">ACFQBM_03765</name>
</gene>
<reference evidence="9" key="1">
    <citation type="journal article" date="2019" name="Int. J. Syst. Evol. Microbiol.">
        <title>The Global Catalogue of Microorganisms (GCM) 10K type strain sequencing project: providing services to taxonomists for standard genome sequencing and annotation.</title>
        <authorList>
            <consortium name="The Broad Institute Genomics Platform"/>
            <consortium name="The Broad Institute Genome Sequencing Center for Infectious Disease"/>
            <person name="Wu L."/>
            <person name="Ma J."/>
        </authorList>
    </citation>
    <scope>NUCLEOTIDE SEQUENCE [LARGE SCALE GENOMIC DNA]</scope>
    <source>
        <strain evidence="9">CGMCC 1.13718</strain>
    </source>
</reference>
<keyword evidence="2 8" id="KW-0808">Transferase</keyword>
<evidence type="ECO:0000256" key="4">
    <source>
        <dbReference type="ARBA" id="ARBA00022989"/>
    </source>
</evidence>
<dbReference type="PANTHER" id="PTHR12137">
    <property type="entry name" value="CARBOHYDRATE SULFOTRANSFERASE"/>
    <property type="match status" value="1"/>
</dbReference>
<dbReference type="Proteomes" id="UP001596425">
    <property type="component" value="Unassembled WGS sequence"/>
</dbReference>
<name>A0ABW1YLG4_9GAMM</name>
<dbReference type="RefSeq" id="WP_226864947.1">
    <property type="nucleotide sequence ID" value="NZ_JACZFR010000028.1"/>
</dbReference>
<dbReference type="Pfam" id="PF03567">
    <property type="entry name" value="Sulfotransfer_2"/>
    <property type="match status" value="1"/>
</dbReference>
<sequence>MEIFSTEIREKFDKYTTHVPISTFSFSIHISLQHGYLYTDTPKVCSTTIKNSLHRLELGDPAFRLENAEQLHERIRSPLLLPCQVGDFDKLIRSHKIFKFCFSRNPYARLLSAYLDKIKPGTFQTKGLIDFLGSEKYSISKQFSFDEFVNIVCDQPISEMNMHWRVQYYQTYQDTISYDFLGKMENFENDFIEVFRRINADHGCFAASERAHSTDASELLSKYYTPQLIKMVEEKFTKDFEFFGYDSATSVTRKVIST</sequence>
<evidence type="ECO:0000256" key="2">
    <source>
        <dbReference type="ARBA" id="ARBA00022679"/>
    </source>
</evidence>
<keyword evidence="6" id="KW-0472">Membrane</keyword>
<dbReference type="EC" id="2.8.2.-" evidence="8"/>
<evidence type="ECO:0000256" key="3">
    <source>
        <dbReference type="ARBA" id="ARBA00022692"/>
    </source>
</evidence>
<dbReference type="InterPro" id="IPR005331">
    <property type="entry name" value="Sulfotransferase"/>
</dbReference>
<proteinExistence type="predicted"/>
<dbReference type="PANTHER" id="PTHR12137:SF54">
    <property type="entry name" value="CARBOHYDRATE SULFOTRANSFERASE"/>
    <property type="match status" value="1"/>
</dbReference>
<keyword evidence="9" id="KW-1185">Reference proteome</keyword>
<keyword evidence="3" id="KW-0812">Transmembrane</keyword>
<organism evidence="8 9">
    <name type="scientific">Microbulbifer taiwanensis</name>
    <dbReference type="NCBI Taxonomy" id="986746"/>
    <lineage>
        <taxon>Bacteria</taxon>
        <taxon>Pseudomonadati</taxon>
        <taxon>Pseudomonadota</taxon>
        <taxon>Gammaproteobacteria</taxon>
        <taxon>Cellvibrionales</taxon>
        <taxon>Microbulbiferaceae</taxon>
        <taxon>Microbulbifer</taxon>
    </lineage>
</organism>
<evidence type="ECO:0000313" key="8">
    <source>
        <dbReference type="EMBL" id="MFC6632380.1"/>
    </source>
</evidence>
<dbReference type="EMBL" id="JBHSVR010000001">
    <property type="protein sequence ID" value="MFC6632380.1"/>
    <property type="molecule type" value="Genomic_DNA"/>
</dbReference>
<evidence type="ECO:0000256" key="6">
    <source>
        <dbReference type="ARBA" id="ARBA00023136"/>
    </source>
</evidence>
<evidence type="ECO:0000256" key="7">
    <source>
        <dbReference type="ARBA" id="ARBA00023180"/>
    </source>
</evidence>
<accession>A0ABW1YLG4</accession>
<comment type="subcellular location">
    <subcellularLocation>
        <location evidence="1">Golgi apparatus membrane</location>
        <topology evidence="1">Single-pass type II membrane protein</topology>
    </subcellularLocation>
</comment>
<keyword evidence="5" id="KW-0333">Golgi apparatus</keyword>